<proteinExistence type="predicted"/>
<dbReference type="Proteomes" id="UP000887580">
    <property type="component" value="Unplaced"/>
</dbReference>
<reference evidence="2" key="1">
    <citation type="submission" date="2022-11" db="UniProtKB">
        <authorList>
            <consortium name="WormBaseParasite"/>
        </authorList>
    </citation>
    <scope>IDENTIFICATION</scope>
</reference>
<accession>A0AC35GB37</accession>
<evidence type="ECO:0000313" key="1">
    <source>
        <dbReference type="Proteomes" id="UP000887580"/>
    </source>
</evidence>
<organism evidence="1 2">
    <name type="scientific">Panagrolaimus sp. PS1159</name>
    <dbReference type="NCBI Taxonomy" id="55785"/>
    <lineage>
        <taxon>Eukaryota</taxon>
        <taxon>Metazoa</taxon>
        <taxon>Ecdysozoa</taxon>
        <taxon>Nematoda</taxon>
        <taxon>Chromadorea</taxon>
        <taxon>Rhabditida</taxon>
        <taxon>Tylenchina</taxon>
        <taxon>Panagrolaimomorpha</taxon>
        <taxon>Panagrolaimoidea</taxon>
        <taxon>Panagrolaimidae</taxon>
        <taxon>Panagrolaimus</taxon>
    </lineage>
</organism>
<protein>
    <submittedName>
        <fullName evidence="2">Uncharacterized protein</fullName>
    </submittedName>
</protein>
<evidence type="ECO:0000313" key="2">
    <source>
        <dbReference type="WBParaSite" id="PS1159_v2.g3502.t1"/>
    </source>
</evidence>
<sequence>MIIKRFLIIMIIIPKIFATENYDVPDEITYAEKFEKFVLDEPSQDKNDYPVLVYQFDDLSVWKREPATALATGVAVVSGINDLVTLFKTATAISTNYKEHVKQSGSMAMTLKDAYSLFSSTDKEFIDAKQAFKTYIDEQTNTISKQLSDGMEAAEVSNFNMIIKLPLQNIEIYFQNCLDAIPHSKTPLSETCKSATESPGRIINDVINYIYSEPVKNQIKRNNYSDKSYDEIVNSSESALKLLVLYYCVCQINFGEESVTTESLQTVVNHRIELFKKKKLEN</sequence>
<dbReference type="WBParaSite" id="PS1159_v2.g3502.t1">
    <property type="protein sequence ID" value="PS1159_v2.g3502.t1"/>
    <property type="gene ID" value="PS1159_v2.g3502"/>
</dbReference>
<name>A0AC35GB37_9BILA</name>